<dbReference type="GO" id="GO:0016491">
    <property type="term" value="F:oxidoreductase activity"/>
    <property type="evidence" value="ECO:0007669"/>
    <property type="project" value="InterPro"/>
</dbReference>
<feature type="transmembrane region" description="Helical" evidence="5">
    <location>
        <begin position="20"/>
        <end position="39"/>
    </location>
</feature>
<name>A0A1S6HL07_9GAMM</name>
<feature type="domain" description="Fatty acid hydroxylase" evidence="6">
    <location>
        <begin position="202"/>
        <end position="335"/>
    </location>
</feature>
<feature type="transmembrane region" description="Helical" evidence="5">
    <location>
        <begin position="248"/>
        <end position="266"/>
    </location>
</feature>
<organism evidence="7 8">
    <name type="scientific">Shewanella psychrophila</name>
    <dbReference type="NCBI Taxonomy" id="225848"/>
    <lineage>
        <taxon>Bacteria</taxon>
        <taxon>Pseudomonadati</taxon>
        <taxon>Pseudomonadota</taxon>
        <taxon>Gammaproteobacteria</taxon>
        <taxon>Alteromonadales</taxon>
        <taxon>Shewanellaceae</taxon>
        <taxon>Shewanella</taxon>
    </lineage>
</organism>
<evidence type="ECO:0000256" key="3">
    <source>
        <dbReference type="ARBA" id="ARBA00022989"/>
    </source>
</evidence>
<evidence type="ECO:0000313" key="8">
    <source>
        <dbReference type="Proteomes" id="UP000189545"/>
    </source>
</evidence>
<keyword evidence="2 5" id="KW-0812">Transmembrane</keyword>
<gene>
    <name evidence="7" type="ORF">Sps_01027</name>
</gene>
<accession>A0A1S6HL07</accession>
<sequence length="374" mass="42931">MLNKLVKEGELRLGEGRISGYIACLLSFLSLLGVLAFHFPEYLTTPELRQNYSVSLLRQIMFFALVISGSLGLLNFVRKKNKRLGMLAWLFVIIAIALGGHRVEVGDFDDNTPYLGLDWFILDLLGSTLIFVFIEKLFPHRSKQVILRPEWQGDLNHFFVNHLAVGFVLLVANRFVHEAFGWAISTDIQGFISSLPFLLQLFFIILVADLVQYMAHRAYHEVPFLWRFHAVHHSAKHMDWLAGSRQHILELIITRCLVLTPIFVLGFPEEVIGLYVIIVGLQAVFNHANVQINLGWLRYIIVLPQFHHWHHSSDSAAIDRNYAAHFSFIDYLLGTAVRDQKEWPDEYGVVGDYMPEGMLKQQAFPFKKVDKLGM</sequence>
<keyword evidence="4 5" id="KW-0472">Membrane</keyword>
<proteinExistence type="predicted"/>
<dbReference type="InterPro" id="IPR006694">
    <property type="entry name" value="Fatty_acid_hydroxylase"/>
</dbReference>
<dbReference type="GO" id="GO:0016020">
    <property type="term" value="C:membrane"/>
    <property type="evidence" value="ECO:0007669"/>
    <property type="project" value="UniProtKB-SubCell"/>
</dbReference>
<dbReference type="GO" id="GO:0008610">
    <property type="term" value="P:lipid biosynthetic process"/>
    <property type="evidence" value="ECO:0007669"/>
    <property type="project" value="InterPro"/>
</dbReference>
<feature type="transmembrane region" description="Helical" evidence="5">
    <location>
        <begin position="272"/>
        <end position="290"/>
    </location>
</feature>
<feature type="transmembrane region" description="Helical" evidence="5">
    <location>
        <begin position="84"/>
        <end position="103"/>
    </location>
</feature>
<dbReference type="PANTHER" id="PTHR11863">
    <property type="entry name" value="STEROL DESATURASE"/>
    <property type="match status" value="1"/>
</dbReference>
<evidence type="ECO:0000256" key="4">
    <source>
        <dbReference type="ARBA" id="ARBA00023136"/>
    </source>
</evidence>
<evidence type="ECO:0000256" key="5">
    <source>
        <dbReference type="SAM" id="Phobius"/>
    </source>
</evidence>
<evidence type="ECO:0000259" key="6">
    <source>
        <dbReference type="Pfam" id="PF04116"/>
    </source>
</evidence>
<keyword evidence="8" id="KW-1185">Reference proteome</keyword>
<evidence type="ECO:0000256" key="1">
    <source>
        <dbReference type="ARBA" id="ARBA00004370"/>
    </source>
</evidence>
<protein>
    <submittedName>
        <fullName evidence="7">Sterol desaturase</fullName>
    </submittedName>
</protein>
<dbReference type="AlphaFoldDB" id="A0A1S6HL07"/>
<dbReference type="KEGG" id="spsw:Sps_01027"/>
<feature type="transmembrane region" description="Helical" evidence="5">
    <location>
        <begin position="59"/>
        <end position="77"/>
    </location>
</feature>
<keyword evidence="3 5" id="KW-1133">Transmembrane helix</keyword>
<dbReference type="GO" id="GO:0005506">
    <property type="term" value="F:iron ion binding"/>
    <property type="evidence" value="ECO:0007669"/>
    <property type="project" value="InterPro"/>
</dbReference>
<dbReference type="InterPro" id="IPR050307">
    <property type="entry name" value="Sterol_Desaturase_Related"/>
</dbReference>
<dbReference type="Pfam" id="PF04116">
    <property type="entry name" value="FA_hydroxylase"/>
    <property type="match status" value="1"/>
</dbReference>
<feature type="transmembrane region" description="Helical" evidence="5">
    <location>
        <begin position="155"/>
        <end position="176"/>
    </location>
</feature>
<evidence type="ECO:0000256" key="2">
    <source>
        <dbReference type="ARBA" id="ARBA00022692"/>
    </source>
</evidence>
<feature type="transmembrane region" description="Helical" evidence="5">
    <location>
        <begin position="115"/>
        <end position="134"/>
    </location>
</feature>
<feature type="transmembrane region" description="Helical" evidence="5">
    <location>
        <begin position="188"/>
        <end position="211"/>
    </location>
</feature>
<comment type="subcellular location">
    <subcellularLocation>
        <location evidence="1">Membrane</location>
    </subcellularLocation>
</comment>
<dbReference type="OrthoDB" id="9770329at2"/>
<dbReference type="RefSeq" id="WP_149027217.1">
    <property type="nucleotide sequence ID" value="NZ_CP014782.1"/>
</dbReference>
<dbReference type="EMBL" id="CP014782">
    <property type="protein sequence ID" value="AQS36216.1"/>
    <property type="molecule type" value="Genomic_DNA"/>
</dbReference>
<evidence type="ECO:0000313" key="7">
    <source>
        <dbReference type="EMBL" id="AQS36216.1"/>
    </source>
</evidence>
<dbReference type="Proteomes" id="UP000189545">
    <property type="component" value="Chromosome"/>
</dbReference>
<reference evidence="7 8" key="1">
    <citation type="submission" date="2016-03" db="EMBL/GenBank/DDBJ databases">
        <title>Complete genome sequence of Shewanella psychrophila WP2, a deep sea bacterium isolated from west Pacific sediment.</title>
        <authorList>
            <person name="Xu G."/>
            <person name="Jian H."/>
        </authorList>
    </citation>
    <scope>NUCLEOTIDE SEQUENCE [LARGE SCALE GENOMIC DNA]</scope>
    <source>
        <strain evidence="7 8">WP2</strain>
    </source>
</reference>
<dbReference type="STRING" id="225848.Sps_01027"/>